<gene>
    <name evidence="1" type="ORF">CPT_Muldoon_132</name>
</gene>
<dbReference type="Proteomes" id="UP000326777">
    <property type="component" value="Genome"/>
</dbReference>
<evidence type="ECO:0000313" key="1">
    <source>
        <dbReference type="EMBL" id="QFR56086.1"/>
    </source>
</evidence>
<dbReference type="EMBL" id="MN095771">
    <property type="protein sequence ID" value="QFR56086.1"/>
    <property type="molecule type" value="Genomic_DNA"/>
</dbReference>
<proteinExistence type="predicted"/>
<reference evidence="2" key="1">
    <citation type="submission" date="2019-06" db="EMBL/GenBank/DDBJ databases">
        <title>Complete genome sequence of Serratia marcescens phage Muldoon.</title>
        <authorList>
            <person name="Campbell S."/>
            <person name="Atkinson C."/>
            <person name="Moreland R."/>
            <person name="Liu M."/>
            <person name="Ramsey J."/>
            <person name="Leavitt J."/>
        </authorList>
    </citation>
    <scope>NUCLEOTIDE SEQUENCE [LARGE SCALE GENOMIC DNA]</scope>
</reference>
<organism evidence="1 2">
    <name type="scientific">Serratia phage Muldoon</name>
    <dbReference type="NCBI Taxonomy" id="2601678"/>
    <lineage>
        <taxon>Viruses</taxon>
        <taxon>Duplodnaviria</taxon>
        <taxon>Heunggongvirae</taxon>
        <taxon>Uroviricota</taxon>
        <taxon>Caudoviricetes</taxon>
        <taxon>Muldoonvirus</taxon>
        <taxon>Muldoonvirus muldoon</taxon>
    </lineage>
</organism>
<protein>
    <submittedName>
        <fullName evidence="1">Uncharacterized protein</fullName>
    </submittedName>
</protein>
<accession>A0A5P8PHB7</accession>
<evidence type="ECO:0000313" key="2">
    <source>
        <dbReference type="Proteomes" id="UP000326777"/>
    </source>
</evidence>
<name>A0A5P8PHB7_9CAUD</name>
<keyword evidence="2" id="KW-1185">Reference proteome</keyword>
<sequence length="106" mass="12425">MMKEEDLLPCPCRGNEFPFEYITYSCCILRCKCGIELHNAAVRVVYKSFDEVPEELKPYANPANALVFEREGKLIQWEEHQNYGVSCMRAFEHAGFTAKWNKRWKA</sequence>